<dbReference type="InterPro" id="IPR036291">
    <property type="entry name" value="NAD(P)-bd_dom_sf"/>
</dbReference>
<organism evidence="7 8">
    <name type="scientific">Alternaria atra</name>
    <dbReference type="NCBI Taxonomy" id="119953"/>
    <lineage>
        <taxon>Eukaryota</taxon>
        <taxon>Fungi</taxon>
        <taxon>Dikarya</taxon>
        <taxon>Ascomycota</taxon>
        <taxon>Pezizomycotina</taxon>
        <taxon>Dothideomycetes</taxon>
        <taxon>Pleosporomycetidae</taxon>
        <taxon>Pleosporales</taxon>
        <taxon>Pleosporineae</taxon>
        <taxon>Pleosporaceae</taxon>
        <taxon>Alternaria</taxon>
        <taxon>Alternaria sect. Ulocladioides</taxon>
    </lineage>
</organism>
<keyword evidence="5" id="KW-0443">Lipid metabolism</keyword>
<dbReference type="GO" id="GO:0000253">
    <property type="term" value="F:3-beta-hydroxysteroid 3-dehydrogenase (NADP+) activity"/>
    <property type="evidence" value="ECO:0007669"/>
    <property type="project" value="TreeGrafter"/>
</dbReference>
<protein>
    <recommendedName>
        <fullName evidence="9">3-keto-steroid reductase</fullName>
    </recommendedName>
</protein>
<evidence type="ECO:0000256" key="5">
    <source>
        <dbReference type="ARBA" id="ARBA00023098"/>
    </source>
</evidence>
<dbReference type="GeneID" id="67017740"/>
<keyword evidence="2" id="KW-0521">NADP</keyword>
<gene>
    <name evidence="7" type="ORF">ALTATR162_LOCUS591</name>
</gene>
<dbReference type="AlphaFoldDB" id="A0A8J2HVJ5"/>
<sequence length="438" mass="49183">MACHEDTPTPDNGFYVLVTGANSGLGLGIGTRLIDEFLQTRPQDESLVLIITTRDQRKGDAAIEKLQQHLGKVIRSHEQRLPGIAQVLQNRVLFRQERLDLLSLVSVQKLSKKLRETTPKLDAVICNAGIGGWTGINWPGAVWSILTKWSQAITYPTYKISGVGWLAKAQIPADKKTEEEPPLGEVFCANVFGHYLLGHYLAPLLARHPKSEQTRGRMIWVSSLEAYEHVFDIQDIQGITSDLPYEGTKRLTDVLAITSTLPSTTEALDQYLDHAQDSDKTTKPRLYVAHPGICATAIVPLPLILQWCMVAAFYIGRFLGSEWHTIWADKGATAMVWLALASQSTLDNMEAKEGVGKWGSAADFWGQERVDRTEVAGWGWGGKMGEYKRKGRDPYAKDLTKESQERFMETGRKCWEKMEKLRMEWEDRLRQAGLAVEM</sequence>
<dbReference type="SUPFAM" id="SSF51735">
    <property type="entry name" value="NAD(P)-binding Rossmann-fold domains"/>
    <property type="match status" value="1"/>
</dbReference>
<dbReference type="PANTHER" id="PTHR43647">
    <property type="entry name" value="DEHYDROGENASE"/>
    <property type="match status" value="1"/>
</dbReference>
<comment type="caution">
    <text evidence="7">The sequence shown here is derived from an EMBL/GenBank/DDBJ whole genome shotgun (WGS) entry which is preliminary data.</text>
</comment>
<dbReference type="EMBL" id="CAJRGZ010000015">
    <property type="protein sequence ID" value="CAG5139897.1"/>
    <property type="molecule type" value="Genomic_DNA"/>
</dbReference>
<keyword evidence="8" id="KW-1185">Reference proteome</keyword>
<keyword evidence="1" id="KW-0444">Lipid biosynthesis</keyword>
<evidence type="ECO:0000313" key="8">
    <source>
        <dbReference type="Proteomes" id="UP000676310"/>
    </source>
</evidence>
<evidence type="ECO:0008006" key="9">
    <source>
        <dbReference type="Google" id="ProtNLM"/>
    </source>
</evidence>
<reference evidence="7" key="1">
    <citation type="submission" date="2021-05" db="EMBL/GenBank/DDBJ databases">
        <authorList>
            <person name="Stam R."/>
        </authorList>
    </citation>
    <scope>NUCLEOTIDE SEQUENCE</scope>
    <source>
        <strain evidence="7">CS162</strain>
    </source>
</reference>
<keyword evidence="4" id="KW-0560">Oxidoreductase</keyword>
<keyword evidence="3" id="KW-0752">Steroid biosynthesis</keyword>
<evidence type="ECO:0000313" key="7">
    <source>
        <dbReference type="EMBL" id="CAG5139897.1"/>
    </source>
</evidence>
<dbReference type="GO" id="GO:0005789">
    <property type="term" value="C:endoplasmic reticulum membrane"/>
    <property type="evidence" value="ECO:0007669"/>
    <property type="project" value="TreeGrafter"/>
</dbReference>
<dbReference type="InterPro" id="IPR051593">
    <property type="entry name" value="Ergosterol_Biosynth_ERG27"/>
</dbReference>
<evidence type="ECO:0000256" key="2">
    <source>
        <dbReference type="ARBA" id="ARBA00022857"/>
    </source>
</evidence>
<evidence type="ECO:0000256" key="3">
    <source>
        <dbReference type="ARBA" id="ARBA00022955"/>
    </source>
</evidence>
<dbReference type="OrthoDB" id="9989144at2759"/>
<dbReference type="RefSeq" id="XP_043164120.1">
    <property type="nucleotide sequence ID" value="XM_043308185.1"/>
</dbReference>
<evidence type="ECO:0000256" key="4">
    <source>
        <dbReference type="ARBA" id="ARBA00023002"/>
    </source>
</evidence>
<dbReference type="Proteomes" id="UP000676310">
    <property type="component" value="Unassembled WGS sequence"/>
</dbReference>
<dbReference type="PANTHER" id="PTHR43647:SF1">
    <property type="entry name" value="3-KETO-STEROID REDUCTASE ERG27"/>
    <property type="match status" value="1"/>
</dbReference>
<evidence type="ECO:0000256" key="6">
    <source>
        <dbReference type="ARBA" id="ARBA00023593"/>
    </source>
</evidence>
<dbReference type="GO" id="GO:0005741">
    <property type="term" value="C:mitochondrial outer membrane"/>
    <property type="evidence" value="ECO:0007669"/>
    <property type="project" value="TreeGrafter"/>
</dbReference>
<dbReference type="GO" id="GO:0005811">
    <property type="term" value="C:lipid droplet"/>
    <property type="evidence" value="ECO:0007669"/>
    <property type="project" value="TreeGrafter"/>
</dbReference>
<evidence type="ECO:0000256" key="1">
    <source>
        <dbReference type="ARBA" id="ARBA00022516"/>
    </source>
</evidence>
<dbReference type="GO" id="GO:0006696">
    <property type="term" value="P:ergosterol biosynthetic process"/>
    <property type="evidence" value="ECO:0007669"/>
    <property type="project" value="TreeGrafter"/>
</dbReference>
<comment type="similarity">
    <text evidence="6">Belongs to the short-chain dehydrogenases/reductases (SDR) family. ERG27 subfamily.</text>
</comment>
<name>A0A8J2HVJ5_9PLEO</name>
<accession>A0A8J2HVJ5</accession>
<dbReference type="Gene3D" id="3.40.50.720">
    <property type="entry name" value="NAD(P)-binding Rossmann-like Domain"/>
    <property type="match status" value="1"/>
</dbReference>
<proteinExistence type="inferred from homology"/>